<organism evidence="2 3">
    <name type="scientific">Streptomyces decoyicus</name>
    <dbReference type="NCBI Taxonomy" id="249567"/>
    <lineage>
        <taxon>Bacteria</taxon>
        <taxon>Bacillati</taxon>
        <taxon>Actinomycetota</taxon>
        <taxon>Actinomycetes</taxon>
        <taxon>Kitasatosporales</taxon>
        <taxon>Streptomycetaceae</taxon>
        <taxon>Streptomyces</taxon>
    </lineage>
</organism>
<protein>
    <submittedName>
        <fullName evidence="2">Uncharacterized protein</fullName>
    </submittedName>
</protein>
<evidence type="ECO:0000313" key="2">
    <source>
        <dbReference type="EMBL" id="WSB68428.1"/>
    </source>
</evidence>
<feature type="region of interest" description="Disordered" evidence="1">
    <location>
        <begin position="1"/>
        <end position="76"/>
    </location>
</feature>
<proteinExistence type="predicted"/>
<reference evidence="2 3" key="1">
    <citation type="submission" date="2022-10" db="EMBL/GenBank/DDBJ databases">
        <title>The complete genomes of actinobacterial strains from the NBC collection.</title>
        <authorList>
            <person name="Joergensen T.S."/>
            <person name="Alvarez Arevalo M."/>
            <person name="Sterndorff E.B."/>
            <person name="Faurdal D."/>
            <person name="Vuksanovic O."/>
            <person name="Mourched A.-S."/>
            <person name="Charusanti P."/>
            <person name="Shaw S."/>
            <person name="Blin K."/>
            <person name="Weber T."/>
        </authorList>
    </citation>
    <scope>NUCLEOTIDE SEQUENCE [LARGE SCALE GENOMIC DNA]</scope>
    <source>
        <strain evidence="2 3">NBC 01774</strain>
    </source>
</reference>
<dbReference type="RefSeq" id="WP_326617903.1">
    <property type="nucleotide sequence ID" value="NZ_CP109106.1"/>
</dbReference>
<gene>
    <name evidence="2" type="ORF">OG863_10930</name>
</gene>
<feature type="compositionally biased region" description="Polar residues" evidence="1">
    <location>
        <begin position="55"/>
        <end position="76"/>
    </location>
</feature>
<keyword evidence="3" id="KW-1185">Reference proteome</keyword>
<sequence>MLLSNPDDVRSALPPRRPPEGGDSAPDEAPDTGPGSGDRAAASMPKSAPARLSLPSLQVSSTLETLGQQKNRAMDP</sequence>
<evidence type="ECO:0000313" key="3">
    <source>
        <dbReference type="Proteomes" id="UP001344251"/>
    </source>
</evidence>
<dbReference type="EMBL" id="CP109106">
    <property type="protein sequence ID" value="WSB68428.1"/>
    <property type="molecule type" value="Genomic_DNA"/>
</dbReference>
<accession>A0ABZ1FDH7</accession>
<dbReference type="Proteomes" id="UP001344251">
    <property type="component" value="Chromosome"/>
</dbReference>
<name>A0ABZ1FDH7_9ACTN</name>
<evidence type="ECO:0000256" key="1">
    <source>
        <dbReference type="SAM" id="MobiDB-lite"/>
    </source>
</evidence>